<dbReference type="AlphaFoldDB" id="A0A0L0F1M5"/>
<feature type="compositionally biased region" description="Polar residues" evidence="1">
    <location>
        <begin position="39"/>
        <end position="54"/>
    </location>
</feature>
<dbReference type="EMBL" id="KQ250671">
    <property type="protein sequence ID" value="KNC70615.1"/>
    <property type="molecule type" value="Genomic_DNA"/>
</dbReference>
<feature type="non-terminal residue" evidence="2">
    <location>
        <position position="1"/>
    </location>
</feature>
<keyword evidence="3" id="KW-1185">Reference proteome</keyword>
<feature type="region of interest" description="Disordered" evidence="1">
    <location>
        <begin position="1"/>
        <end position="114"/>
    </location>
</feature>
<accession>A0A0L0F1M5</accession>
<evidence type="ECO:0000313" key="2">
    <source>
        <dbReference type="EMBL" id="KNC70615.1"/>
    </source>
</evidence>
<evidence type="ECO:0000313" key="3">
    <source>
        <dbReference type="Proteomes" id="UP000054560"/>
    </source>
</evidence>
<evidence type="ECO:0000256" key="1">
    <source>
        <dbReference type="SAM" id="MobiDB-lite"/>
    </source>
</evidence>
<dbReference type="RefSeq" id="XP_014144517.1">
    <property type="nucleotide sequence ID" value="XM_014289042.1"/>
</dbReference>
<feature type="compositionally biased region" description="Basic residues" evidence="1">
    <location>
        <begin position="59"/>
        <end position="77"/>
    </location>
</feature>
<gene>
    <name evidence="2" type="ORF">SARC_16854</name>
</gene>
<sequence length="114" mass="12508">SKHTKEPTADHSPLQTRMSAYGGSPMSLADHLALDDSTENVQRQSYSQPSSPNASPSLKSHRSLRLRLRSMSFKKPHSPTAEQRTKSTAEEVLPTPTANDTTHTAVRTAARSLR</sequence>
<name>A0A0L0F1M5_9EUKA</name>
<reference evidence="2 3" key="1">
    <citation type="submission" date="2011-02" db="EMBL/GenBank/DDBJ databases">
        <title>The Genome Sequence of Sphaeroforma arctica JP610.</title>
        <authorList>
            <consortium name="The Broad Institute Genome Sequencing Platform"/>
            <person name="Russ C."/>
            <person name="Cuomo C."/>
            <person name="Young S.K."/>
            <person name="Zeng Q."/>
            <person name="Gargeya S."/>
            <person name="Alvarado L."/>
            <person name="Berlin A."/>
            <person name="Chapman S.B."/>
            <person name="Chen Z."/>
            <person name="Freedman E."/>
            <person name="Gellesch M."/>
            <person name="Goldberg J."/>
            <person name="Griggs A."/>
            <person name="Gujja S."/>
            <person name="Heilman E."/>
            <person name="Heiman D."/>
            <person name="Howarth C."/>
            <person name="Mehta T."/>
            <person name="Neiman D."/>
            <person name="Pearson M."/>
            <person name="Roberts A."/>
            <person name="Saif S."/>
            <person name="Shea T."/>
            <person name="Shenoy N."/>
            <person name="Sisk P."/>
            <person name="Stolte C."/>
            <person name="Sykes S."/>
            <person name="White J."/>
            <person name="Yandava C."/>
            <person name="Burger G."/>
            <person name="Gray M.W."/>
            <person name="Holland P.W.H."/>
            <person name="King N."/>
            <person name="Lang F.B.F."/>
            <person name="Roger A.J."/>
            <person name="Ruiz-Trillo I."/>
            <person name="Haas B."/>
            <person name="Nusbaum C."/>
            <person name="Birren B."/>
        </authorList>
    </citation>
    <scope>NUCLEOTIDE SEQUENCE [LARGE SCALE GENOMIC DNA]</scope>
    <source>
        <strain evidence="2 3">JP610</strain>
    </source>
</reference>
<proteinExistence type="predicted"/>
<dbReference type="Proteomes" id="UP000054560">
    <property type="component" value="Unassembled WGS sequence"/>
</dbReference>
<dbReference type="GeneID" id="25917358"/>
<protein>
    <submittedName>
        <fullName evidence="2">Uncharacterized protein</fullName>
    </submittedName>
</protein>
<organism evidence="2 3">
    <name type="scientific">Sphaeroforma arctica JP610</name>
    <dbReference type="NCBI Taxonomy" id="667725"/>
    <lineage>
        <taxon>Eukaryota</taxon>
        <taxon>Ichthyosporea</taxon>
        <taxon>Ichthyophonida</taxon>
        <taxon>Sphaeroforma</taxon>
    </lineage>
</organism>
<feature type="compositionally biased region" description="Polar residues" evidence="1">
    <location>
        <begin position="96"/>
        <end position="105"/>
    </location>
</feature>